<dbReference type="Proteomes" id="UP000515146">
    <property type="component" value="Unplaced"/>
</dbReference>
<gene>
    <name evidence="6" type="primary">LOC113794840</name>
</gene>
<keyword evidence="2" id="KW-0547">Nucleotide-binding</keyword>
<protein>
    <submittedName>
        <fullName evidence="6">Ras-like GTP-binding protein RYL2</fullName>
    </submittedName>
</protein>
<evidence type="ECO:0000256" key="3">
    <source>
        <dbReference type="ARBA" id="ARBA00023134"/>
    </source>
</evidence>
<dbReference type="PANTHER" id="PTHR47981:SF16">
    <property type="entry name" value="ADP-RIBOSYLATION FACTOR-RELATED"/>
    <property type="match status" value="1"/>
</dbReference>
<feature type="region of interest" description="Disordered" evidence="4">
    <location>
        <begin position="319"/>
        <end position="341"/>
    </location>
</feature>
<dbReference type="InterPro" id="IPR027417">
    <property type="entry name" value="P-loop_NTPase"/>
</dbReference>
<evidence type="ECO:0000256" key="4">
    <source>
        <dbReference type="SAM" id="MobiDB-lite"/>
    </source>
</evidence>
<dbReference type="GO" id="GO:0045335">
    <property type="term" value="C:phagocytic vesicle"/>
    <property type="evidence" value="ECO:0007669"/>
    <property type="project" value="TreeGrafter"/>
</dbReference>
<evidence type="ECO:0000313" key="6">
    <source>
        <dbReference type="RefSeq" id="XP_027200785.1"/>
    </source>
</evidence>
<name>A0A6P6Y657_DERPT</name>
<evidence type="ECO:0000313" key="5">
    <source>
        <dbReference type="Proteomes" id="UP000515146"/>
    </source>
</evidence>
<dbReference type="KEGG" id="dpte:113794840"/>
<dbReference type="InParanoid" id="A0A6P6Y657"/>
<dbReference type="Gene3D" id="3.40.50.300">
    <property type="entry name" value="P-loop containing nucleotide triphosphate hydrolases"/>
    <property type="match status" value="1"/>
</dbReference>
<accession>A0A6P6Y657</accession>
<dbReference type="AlphaFoldDB" id="A0A6P6Y657"/>
<dbReference type="PROSITE" id="PS51417">
    <property type="entry name" value="ARF"/>
    <property type="match status" value="1"/>
</dbReference>
<dbReference type="InterPro" id="IPR001806">
    <property type="entry name" value="Small_GTPase"/>
</dbReference>
<dbReference type="PRINTS" id="PR00449">
    <property type="entry name" value="RASTRNSFRMNG"/>
</dbReference>
<dbReference type="PANTHER" id="PTHR47981">
    <property type="entry name" value="RAB FAMILY"/>
    <property type="match status" value="1"/>
</dbReference>
<dbReference type="PROSITE" id="PS51419">
    <property type="entry name" value="RAB"/>
    <property type="match status" value="1"/>
</dbReference>
<dbReference type="SMART" id="SM00173">
    <property type="entry name" value="RAS"/>
    <property type="match status" value="1"/>
</dbReference>
<reference evidence="6" key="1">
    <citation type="submission" date="2025-08" db="UniProtKB">
        <authorList>
            <consortium name="RefSeq"/>
        </authorList>
    </citation>
    <scope>IDENTIFICATION</scope>
    <source>
        <strain evidence="6">Airmid</strain>
    </source>
</reference>
<dbReference type="GO" id="GO:0005525">
    <property type="term" value="F:GTP binding"/>
    <property type="evidence" value="ECO:0007669"/>
    <property type="project" value="UniProtKB-KW"/>
</dbReference>
<keyword evidence="3" id="KW-0342">GTP-binding</keyword>
<sequence length="364" mass="42261">MNPSDDDGGWFHSFSSKLSGKLSAFGHRCKKLRKKQKILKKSSKQIIEMKQILPTDPLMMKCDYKILLIGSKGSGKTSLVNRFLGRPFNPREKPTIGFNLMTLDLNYEHDHLINVELWDTAGDNVNGNGNDNCHILSNEHFYYRNVNLMIAIFDLTDSKRSFDYCLKWIDNFRKQHNHRSSSTITKNDDLDQNDVQIIIVGNKLDLMNNSNRTNYFDLEQIEKYSKTIDCNDNRLYRTSAKTMEGNEQELFEEISRKIINQFGRQQQMEQLKNLSNLHQDSTMIYEQSQQQTWLLVSVDLSVSTAKLYDDADFDPFNGQLMKKTDQNGNDPKSINSKRKMKETAKTTTKSITFALFLRKLFCLI</sequence>
<proteinExistence type="inferred from homology"/>
<dbReference type="GO" id="GO:0003924">
    <property type="term" value="F:GTPase activity"/>
    <property type="evidence" value="ECO:0007669"/>
    <property type="project" value="InterPro"/>
</dbReference>
<dbReference type="GO" id="GO:0005770">
    <property type="term" value="C:late endosome"/>
    <property type="evidence" value="ECO:0007669"/>
    <property type="project" value="TreeGrafter"/>
</dbReference>
<evidence type="ECO:0000256" key="2">
    <source>
        <dbReference type="ARBA" id="ARBA00022741"/>
    </source>
</evidence>
<dbReference type="GO" id="GO:0090385">
    <property type="term" value="P:phagosome-lysosome fusion"/>
    <property type="evidence" value="ECO:0007669"/>
    <property type="project" value="TreeGrafter"/>
</dbReference>
<dbReference type="SMART" id="SM00175">
    <property type="entry name" value="RAB"/>
    <property type="match status" value="1"/>
</dbReference>
<dbReference type="OrthoDB" id="265044at2759"/>
<dbReference type="GO" id="GO:0005764">
    <property type="term" value="C:lysosome"/>
    <property type="evidence" value="ECO:0007669"/>
    <property type="project" value="TreeGrafter"/>
</dbReference>
<dbReference type="CDD" id="cd00154">
    <property type="entry name" value="Rab"/>
    <property type="match status" value="1"/>
</dbReference>
<evidence type="ECO:0000256" key="1">
    <source>
        <dbReference type="ARBA" id="ARBA00006270"/>
    </source>
</evidence>
<comment type="similarity">
    <text evidence="1">Belongs to the small GTPase superfamily. Rab family.</text>
</comment>
<dbReference type="Pfam" id="PF00071">
    <property type="entry name" value="Ras"/>
    <property type="match status" value="1"/>
</dbReference>
<keyword evidence="5" id="KW-1185">Reference proteome</keyword>
<dbReference type="SUPFAM" id="SSF52540">
    <property type="entry name" value="P-loop containing nucleoside triphosphate hydrolases"/>
    <property type="match status" value="1"/>
</dbReference>
<dbReference type="RefSeq" id="XP_027200785.1">
    <property type="nucleotide sequence ID" value="XM_027344984.1"/>
</dbReference>
<organism evidence="5 6">
    <name type="scientific">Dermatophagoides pteronyssinus</name>
    <name type="common">European house dust mite</name>
    <dbReference type="NCBI Taxonomy" id="6956"/>
    <lineage>
        <taxon>Eukaryota</taxon>
        <taxon>Metazoa</taxon>
        <taxon>Ecdysozoa</taxon>
        <taxon>Arthropoda</taxon>
        <taxon>Chelicerata</taxon>
        <taxon>Arachnida</taxon>
        <taxon>Acari</taxon>
        <taxon>Acariformes</taxon>
        <taxon>Sarcoptiformes</taxon>
        <taxon>Astigmata</taxon>
        <taxon>Psoroptidia</taxon>
        <taxon>Analgoidea</taxon>
        <taxon>Pyroglyphidae</taxon>
        <taxon>Dermatophagoidinae</taxon>
        <taxon>Dermatophagoides</taxon>
    </lineage>
</organism>